<accession>A0ACA9K5F2</accession>
<organism evidence="1 2">
    <name type="scientific">Scutellospora calospora</name>
    <dbReference type="NCBI Taxonomy" id="85575"/>
    <lineage>
        <taxon>Eukaryota</taxon>
        <taxon>Fungi</taxon>
        <taxon>Fungi incertae sedis</taxon>
        <taxon>Mucoromycota</taxon>
        <taxon>Glomeromycotina</taxon>
        <taxon>Glomeromycetes</taxon>
        <taxon>Diversisporales</taxon>
        <taxon>Gigasporaceae</taxon>
        <taxon>Scutellospora</taxon>
    </lineage>
</organism>
<evidence type="ECO:0000313" key="2">
    <source>
        <dbReference type="Proteomes" id="UP000789860"/>
    </source>
</evidence>
<dbReference type="Proteomes" id="UP000789860">
    <property type="component" value="Unassembled WGS sequence"/>
</dbReference>
<dbReference type="EMBL" id="CAJVPM010000735">
    <property type="protein sequence ID" value="CAG8450770.1"/>
    <property type="molecule type" value="Genomic_DNA"/>
</dbReference>
<evidence type="ECO:0000313" key="1">
    <source>
        <dbReference type="EMBL" id="CAG8450770.1"/>
    </source>
</evidence>
<sequence length="152" mass="17810">MVTIEKSSENIKTQSNTCLQLNTSIENNNNENFKNIQIESDIDIKNTDSLENAPFTIDENIEISDVENNQYEDLDEDMEISNIENNQYEDLSETRNEILNIFMNNEIDQYEEKAITWVETYPVISHPHDFFHVLVSTDKRRQLIFTGLEINT</sequence>
<comment type="caution">
    <text evidence="1">The sequence shown here is derived from an EMBL/GenBank/DDBJ whole genome shotgun (WGS) entry which is preliminary data.</text>
</comment>
<gene>
    <name evidence="1" type="ORF">SCALOS_LOCUS1174</name>
</gene>
<proteinExistence type="predicted"/>
<reference evidence="1" key="1">
    <citation type="submission" date="2021-06" db="EMBL/GenBank/DDBJ databases">
        <authorList>
            <person name="Kallberg Y."/>
            <person name="Tangrot J."/>
            <person name="Rosling A."/>
        </authorList>
    </citation>
    <scope>NUCLEOTIDE SEQUENCE</scope>
    <source>
        <strain evidence="1">AU212A</strain>
    </source>
</reference>
<name>A0ACA9K5F2_9GLOM</name>
<keyword evidence="2" id="KW-1185">Reference proteome</keyword>
<protein>
    <submittedName>
        <fullName evidence="1">2205_t:CDS:1</fullName>
    </submittedName>
</protein>